<evidence type="ECO:0000259" key="5">
    <source>
        <dbReference type="Pfam" id="PF03819"/>
    </source>
</evidence>
<dbReference type="Pfam" id="PF03819">
    <property type="entry name" value="MazG"/>
    <property type="match status" value="2"/>
</dbReference>
<evidence type="ECO:0000256" key="2">
    <source>
        <dbReference type="ARBA" id="ARBA00061115"/>
    </source>
</evidence>
<dbReference type="GO" id="GO:0046061">
    <property type="term" value="P:dATP catabolic process"/>
    <property type="evidence" value="ECO:0007669"/>
    <property type="project" value="TreeGrafter"/>
</dbReference>
<proteinExistence type="inferred from homology"/>
<evidence type="ECO:0000313" key="6">
    <source>
        <dbReference type="EMBL" id="GLK75560.1"/>
    </source>
</evidence>
<dbReference type="NCBIfam" id="TIGR00444">
    <property type="entry name" value="mazG"/>
    <property type="match status" value="1"/>
</dbReference>
<dbReference type="InterPro" id="IPR048015">
    <property type="entry name" value="NTP-PPase_MazG-like_N"/>
</dbReference>
<keyword evidence="7" id="KW-1185">Reference proteome</keyword>
<organism evidence="6 7">
    <name type="scientific">Methylopila jiangsuensis</name>
    <dbReference type="NCBI Taxonomy" id="586230"/>
    <lineage>
        <taxon>Bacteria</taxon>
        <taxon>Pseudomonadati</taxon>
        <taxon>Pseudomonadota</taxon>
        <taxon>Alphaproteobacteria</taxon>
        <taxon>Hyphomicrobiales</taxon>
        <taxon>Methylopilaceae</taxon>
        <taxon>Methylopila</taxon>
    </lineage>
</organism>
<reference evidence="6" key="1">
    <citation type="journal article" date="2014" name="Int. J. Syst. Evol. Microbiol.">
        <title>Complete genome sequence of Corynebacterium casei LMG S-19264T (=DSM 44701T), isolated from a smear-ripened cheese.</title>
        <authorList>
            <consortium name="US DOE Joint Genome Institute (JGI-PGF)"/>
            <person name="Walter F."/>
            <person name="Albersmeier A."/>
            <person name="Kalinowski J."/>
            <person name="Ruckert C."/>
        </authorList>
    </citation>
    <scope>NUCLEOTIDE SEQUENCE</scope>
    <source>
        <strain evidence="6">VKM B-2555</strain>
    </source>
</reference>
<evidence type="ECO:0000256" key="4">
    <source>
        <dbReference type="ARBA" id="ARBA00074799"/>
    </source>
</evidence>
<feature type="domain" description="NTP pyrophosphohydrolase MazG-like" evidence="5">
    <location>
        <begin position="35"/>
        <end position="108"/>
    </location>
</feature>
<dbReference type="GO" id="GO:0046076">
    <property type="term" value="P:dTTP catabolic process"/>
    <property type="evidence" value="ECO:0007669"/>
    <property type="project" value="TreeGrafter"/>
</dbReference>
<dbReference type="GO" id="GO:0006203">
    <property type="term" value="P:dGTP catabolic process"/>
    <property type="evidence" value="ECO:0007669"/>
    <property type="project" value="TreeGrafter"/>
</dbReference>
<dbReference type="GO" id="GO:0046047">
    <property type="term" value="P:TTP catabolic process"/>
    <property type="evidence" value="ECO:0007669"/>
    <property type="project" value="TreeGrafter"/>
</dbReference>
<dbReference type="FunFam" id="1.10.287.1080:FF:000003">
    <property type="entry name" value="Nucleoside triphosphate pyrophosphohydrolase"/>
    <property type="match status" value="1"/>
</dbReference>
<sequence length="279" mass="30046">MPPARVTPARDIARLIEIMSALRTPGSGCAWDLEQSFATIAPYTIEEAYEVADAIQRGDLEDLKDELGDLLLQVAFHARMAEEEGAFAFGDVVEAITAKLIRRHPHVFGEAQDRTPEAIKAAWGAIKAGEKAERAARRGGEAAAVSLLDGVPPALPALTRAMKLQEKAATVGFDWDDVALVVGKVREEIDEVAEAVDSGDRDAIEDEIGDLLCAVANLARHAGVDPEAAARRSNAKFERRFRAIEAALGRQGRTPADSDLAEMDALWNAAKAQERKAAE</sequence>
<evidence type="ECO:0000313" key="7">
    <source>
        <dbReference type="Proteomes" id="UP001143364"/>
    </source>
</evidence>
<dbReference type="Gene3D" id="1.10.287.1080">
    <property type="entry name" value="MazG-like"/>
    <property type="match status" value="2"/>
</dbReference>
<dbReference type="NCBIfam" id="NF007113">
    <property type="entry name" value="PRK09562.1"/>
    <property type="match status" value="1"/>
</dbReference>
<dbReference type="EC" id="3.6.1.8" evidence="3"/>
<protein>
    <recommendedName>
        <fullName evidence="4">Nucleoside triphosphate pyrophosphohydrolase</fullName>
        <ecNumber evidence="3">3.6.1.8</ecNumber>
    </recommendedName>
</protein>
<dbReference type="RefSeq" id="WP_271203504.1">
    <property type="nucleotide sequence ID" value="NZ_BSFK01000005.1"/>
</dbReference>
<reference evidence="6" key="2">
    <citation type="submission" date="2023-01" db="EMBL/GenBank/DDBJ databases">
        <authorList>
            <person name="Sun Q."/>
            <person name="Evtushenko L."/>
        </authorList>
    </citation>
    <scope>NUCLEOTIDE SEQUENCE</scope>
    <source>
        <strain evidence="6">VKM B-2555</strain>
    </source>
</reference>
<gene>
    <name evidence="6" type="primary">mazG</name>
    <name evidence="6" type="ORF">GCM10008171_08140</name>
</gene>
<dbReference type="CDD" id="cd11528">
    <property type="entry name" value="NTP-PPase_MazG_Nterm"/>
    <property type="match status" value="1"/>
</dbReference>
<dbReference type="GO" id="GO:0046081">
    <property type="term" value="P:dUTP catabolic process"/>
    <property type="evidence" value="ECO:0007669"/>
    <property type="project" value="TreeGrafter"/>
</dbReference>
<dbReference type="GO" id="GO:0047693">
    <property type="term" value="F:ATP diphosphatase activity"/>
    <property type="evidence" value="ECO:0007669"/>
    <property type="project" value="UniProtKB-EC"/>
</dbReference>
<dbReference type="AlphaFoldDB" id="A0A9W6JGS8"/>
<dbReference type="EMBL" id="BSFK01000005">
    <property type="protein sequence ID" value="GLK75560.1"/>
    <property type="molecule type" value="Genomic_DNA"/>
</dbReference>
<accession>A0A9W6JGS8</accession>
<name>A0A9W6JGS8_9HYPH</name>
<dbReference type="SUPFAM" id="SSF101386">
    <property type="entry name" value="all-alpha NTP pyrophosphatases"/>
    <property type="match status" value="2"/>
</dbReference>
<dbReference type="InterPro" id="IPR011551">
    <property type="entry name" value="NTP_PyrPHydrolase_MazG"/>
</dbReference>
<comment type="catalytic activity">
    <reaction evidence="1">
        <text>ATP + H2O = AMP + diphosphate + H(+)</text>
        <dbReference type="Rhea" id="RHEA:14245"/>
        <dbReference type="ChEBI" id="CHEBI:15377"/>
        <dbReference type="ChEBI" id="CHEBI:15378"/>
        <dbReference type="ChEBI" id="CHEBI:30616"/>
        <dbReference type="ChEBI" id="CHEBI:33019"/>
        <dbReference type="ChEBI" id="CHEBI:456215"/>
        <dbReference type="EC" id="3.6.1.8"/>
    </reaction>
</comment>
<dbReference type="GO" id="GO:0046052">
    <property type="term" value="P:UTP catabolic process"/>
    <property type="evidence" value="ECO:0007669"/>
    <property type="project" value="TreeGrafter"/>
</dbReference>
<dbReference type="FunFam" id="1.10.287.1080:FF:000001">
    <property type="entry name" value="Nucleoside triphosphate pyrophosphohydrolase"/>
    <property type="match status" value="1"/>
</dbReference>
<dbReference type="CDD" id="cd11529">
    <property type="entry name" value="NTP-PPase_MazG_Cterm"/>
    <property type="match status" value="1"/>
</dbReference>
<evidence type="ECO:0000256" key="1">
    <source>
        <dbReference type="ARBA" id="ARBA00052141"/>
    </source>
</evidence>
<dbReference type="InterPro" id="IPR048011">
    <property type="entry name" value="NTP-PPase_MazG-like_C"/>
</dbReference>
<evidence type="ECO:0000256" key="3">
    <source>
        <dbReference type="ARBA" id="ARBA00066372"/>
    </source>
</evidence>
<dbReference type="GO" id="GO:0006950">
    <property type="term" value="P:response to stress"/>
    <property type="evidence" value="ECO:0007669"/>
    <property type="project" value="UniProtKB-ARBA"/>
</dbReference>
<comment type="similarity">
    <text evidence="2">Belongs to the nucleoside triphosphate pyrophosphohydrolase family.</text>
</comment>
<comment type="caution">
    <text evidence="6">The sequence shown here is derived from an EMBL/GenBank/DDBJ whole genome shotgun (WGS) entry which is preliminary data.</text>
</comment>
<feature type="domain" description="NTP pyrophosphohydrolase MazG-like" evidence="5">
    <location>
        <begin position="185"/>
        <end position="240"/>
    </location>
</feature>
<dbReference type="InterPro" id="IPR004518">
    <property type="entry name" value="MazG-like_dom"/>
</dbReference>
<dbReference type="Proteomes" id="UP001143364">
    <property type="component" value="Unassembled WGS sequence"/>
</dbReference>
<dbReference type="PANTHER" id="PTHR30522">
    <property type="entry name" value="NUCLEOSIDE TRIPHOSPHATE PYROPHOSPHOHYDROLASE"/>
    <property type="match status" value="1"/>
</dbReference>
<dbReference type="PANTHER" id="PTHR30522:SF0">
    <property type="entry name" value="NUCLEOSIDE TRIPHOSPHATE PYROPHOSPHOHYDROLASE"/>
    <property type="match status" value="1"/>
</dbReference>